<evidence type="ECO:0000313" key="4">
    <source>
        <dbReference type="Proteomes" id="UP001152747"/>
    </source>
</evidence>
<evidence type="ECO:0000259" key="2">
    <source>
        <dbReference type="Pfam" id="PF07716"/>
    </source>
</evidence>
<dbReference type="Gene3D" id="1.20.5.170">
    <property type="match status" value="1"/>
</dbReference>
<organism evidence="3 4">
    <name type="scientific">Caenorhabditis angaria</name>
    <dbReference type="NCBI Taxonomy" id="860376"/>
    <lineage>
        <taxon>Eukaryota</taxon>
        <taxon>Metazoa</taxon>
        <taxon>Ecdysozoa</taxon>
        <taxon>Nematoda</taxon>
        <taxon>Chromadorea</taxon>
        <taxon>Rhabditida</taxon>
        <taxon>Rhabditina</taxon>
        <taxon>Rhabditomorpha</taxon>
        <taxon>Rhabditoidea</taxon>
        <taxon>Rhabditidae</taxon>
        <taxon>Peloderinae</taxon>
        <taxon>Caenorhabditis</taxon>
    </lineage>
</organism>
<dbReference type="OrthoDB" id="10039716at2759"/>
<keyword evidence="4" id="KW-1185">Reference proteome</keyword>
<feature type="coiled-coil region" evidence="1">
    <location>
        <begin position="170"/>
        <end position="197"/>
    </location>
</feature>
<keyword evidence="1" id="KW-0175">Coiled coil</keyword>
<evidence type="ECO:0000256" key="1">
    <source>
        <dbReference type="SAM" id="Coils"/>
    </source>
</evidence>
<name>A0A9P1J4Q9_9PELO</name>
<dbReference type="SUPFAM" id="SSF57959">
    <property type="entry name" value="Leucine zipper domain"/>
    <property type="match status" value="1"/>
</dbReference>
<evidence type="ECO:0000313" key="3">
    <source>
        <dbReference type="EMBL" id="CAI5456272.1"/>
    </source>
</evidence>
<comment type="caution">
    <text evidence="3">The sequence shown here is derived from an EMBL/GenBank/DDBJ whole genome shotgun (WGS) entry which is preliminary data.</text>
</comment>
<proteinExistence type="predicted"/>
<dbReference type="EMBL" id="CANHGI010000006">
    <property type="protein sequence ID" value="CAI5456272.1"/>
    <property type="molecule type" value="Genomic_DNA"/>
</dbReference>
<accession>A0A9P1J4Q9</accession>
<dbReference type="InterPro" id="IPR046347">
    <property type="entry name" value="bZIP_sf"/>
</dbReference>
<feature type="domain" description="BZIP" evidence="2">
    <location>
        <begin position="148"/>
        <end position="193"/>
    </location>
</feature>
<dbReference type="InterPro" id="IPR004827">
    <property type="entry name" value="bZIP"/>
</dbReference>
<dbReference type="Proteomes" id="UP001152747">
    <property type="component" value="Unassembled WGS sequence"/>
</dbReference>
<protein>
    <recommendedName>
        <fullName evidence="2">BZIP domain-containing protein</fullName>
    </recommendedName>
</protein>
<sequence>MESSDFGFGYDNSFPILSDKSSMDIYLKNNNLEAQTHERNTYDDDYTSSSGNNQEFKMEVDYPDNLFKQGNTCFPQNQYVNEFHMESTHNYTNGPSDLTDQYESYSTKIEQKTGKEMSPNSELSMFQPKIKPRSYKKRSESEKKNPTYILKREKNNDAVRQCRAKAKVRQQQADKNTERLKQRVVELEELLKRNESETRVWDYQATTSQNSYHVWERQF</sequence>
<dbReference type="Pfam" id="PF07716">
    <property type="entry name" value="bZIP_2"/>
    <property type="match status" value="1"/>
</dbReference>
<dbReference type="AlphaFoldDB" id="A0A9P1J4Q9"/>
<dbReference type="GO" id="GO:0003700">
    <property type="term" value="F:DNA-binding transcription factor activity"/>
    <property type="evidence" value="ECO:0007669"/>
    <property type="project" value="InterPro"/>
</dbReference>
<gene>
    <name evidence="3" type="ORF">CAMP_LOCUS18909</name>
</gene>
<reference evidence="3" key="1">
    <citation type="submission" date="2022-11" db="EMBL/GenBank/DDBJ databases">
        <authorList>
            <person name="Kikuchi T."/>
        </authorList>
    </citation>
    <scope>NUCLEOTIDE SEQUENCE</scope>
    <source>
        <strain evidence="3">PS1010</strain>
    </source>
</reference>